<sequence>MAPAPPKVLIPMSDYGHDPTETAIPYAAFKKAGFEVFFATENGSTPACDKKMLEGITQKLLGATKTAVEAYKQMSGTPEFRQPLSWSAADFTLDPYNLIFLPGGHDKGVQQVIDSPIIHKHLASYFPTTRKPSIRSVAAVCHGVMVLSKTDDANGKSIIHECITTALPTRFEQVAFWGTRAFLGDYYKTYGACSDNVEEFVYRLKSLGTQTLIYLQVRKRLDDPNTQYKNSLSMIPFVVQDENYNYISARFPADAQLLAETAVSLVESTIS</sequence>
<dbReference type="PANTHER" id="PTHR43068">
    <property type="entry name" value="SLR1854 PROTEIN"/>
    <property type="match status" value="1"/>
</dbReference>
<dbReference type="PANTHER" id="PTHR43068:SF1">
    <property type="entry name" value="SLR1854 PROTEIN"/>
    <property type="match status" value="1"/>
</dbReference>
<dbReference type="InterPro" id="IPR029062">
    <property type="entry name" value="Class_I_gatase-like"/>
</dbReference>
<evidence type="ECO:0000313" key="2">
    <source>
        <dbReference type="Proteomes" id="UP000566819"/>
    </source>
</evidence>
<dbReference type="OrthoDB" id="543156at2759"/>
<dbReference type="SUPFAM" id="SSF52317">
    <property type="entry name" value="Class I glutamine amidotransferase-like"/>
    <property type="match status" value="1"/>
</dbReference>
<organism evidence="1 2">
    <name type="scientific">Cudoniella acicularis</name>
    <dbReference type="NCBI Taxonomy" id="354080"/>
    <lineage>
        <taxon>Eukaryota</taxon>
        <taxon>Fungi</taxon>
        <taxon>Dikarya</taxon>
        <taxon>Ascomycota</taxon>
        <taxon>Pezizomycotina</taxon>
        <taxon>Leotiomycetes</taxon>
        <taxon>Helotiales</taxon>
        <taxon>Tricladiaceae</taxon>
        <taxon>Cudoniella</taxon>
    </lineage>
</organism>
<evidence type="ECO:0008006" key="3">
    <source>
        <dbReference type="Google" id="ProtNLM"/>
    </source>
</evidence>
<evidence type="ECO:0000313" key="1">
    <source>
        <dbReference type="EMBL" id="KAF4635703.1"/>
    </source>
</evidence>
<dbReference type="Gene3D" id="3.40.50.880">
    <property type="match status" value="1"/>
</dbReference>
<dbReference type="Proteomes" id="UP000566819">
    <property type="component" value="Unassembled WGS sequence"/>
</dbReference>
<accession>A0A8H4RUL6</accession>
<dbReference type="AlphaFoldDB" id="A0A8H4RUL6"/>
<dbReference type="Pfam" id="PF17124">
    <property type="entry name" value="ThiJ_like"/>
    <property type="match status" value="1"/>
</dbReference>
<dbReference type="InterPro" id="IPR032633">
    <property type="entry name" value="ThiJ-like"/>
</dbReference>
<keyword evidence="2" id="KW-1185">Reference proteome</keyword>
<name>A0A8H4RUL6_9HELO</name>
<comment type="caution">
    <text evidence="1">The sequence shown here is derived from an EMBL/GenBank/DDBJ whole genome shotgun (WGS) entry which is preliminary data.</text>
</comment>
<protein>
    <recommendedName>
        <fullName evidence="3">Class I glutamine amidotransferase-like protein</fullName>
    </recommendedName>
</protein>
<gene>
    <name evidence="1" type="ORF">G7Y89_g2396</name>
</gene>
<dbReference type="EMBL" id="JAAMPI010000104">
    <property type="protein sequence ID" value="KAF4635703.1"/>
    <property type="molecule type" value="Genomic_DNA"/>
</dbReference>
<proteinExistence type="predicted"/>
<reference evidence="1 2" key="1">
    <citation type="submission" date="2020-03" db="EMBL/GenBank/DDBJ databases">
        <title>Draft Genome Sequence of Cudoniella acicularis.</title>
        <authorList>
            <person name="Buettner E."/>
            <person name="Kellner H."/>
        </authorList>
    </citation>
    <scope>NUCLEOTIDE SEQUENCE [LARGE SCALE GENOMIC DNA]</scope>
    <source>
        <strain evidence="1 2">DSM 108380</strain>
    </source>
</reference>